<keyword evidence="1" id="KW-0812">Transmembrane</keyword>
<sequence length="55" mass="5607">MTSIMFTGTPIASARRSTFVPSPADVAVRRVRHIVVAAAVVVSAAGVGLVGPLVF</sequence>
<evidence type="ECO:0000313" key="2">
    <source>
        <dbReference type="EMBL" id="MDQ1123656.1"/>
    </source>
</evidence>
<organism evidence="2 3">
    <name type="scientific">Microbacterium trichothecenolyticum</name>
    <name type="common">Aureobacterium trichothecenolyticum</name>
    <dbReference type="NCBI Taxonomy" id="69370"/>
    <lineage>
        <taxon>Bacteria</taxon>
        <taxon>Bacillati</taxon>
        <taxon>Actinomycetota</taxon>
        <taxon>Actinomycetes</taxon>
        <taxon>Micrococcales</taxon>
        <taxon>Microbacteriaceae</taxon>
        <taxon>Microbacterium</taxon>
    </lineage>
</organism>
<keyword evidence="3" id="KW-1185">Reference proteome</keyword>
<accession>A0ABU0TVG5</accession>
<dbReference type="RefSeq" id="WP_307483508.1">
    <property type="nucleotide sequence ID" value="NZ_JAUTBF010000001.1"/>
</dbReference>
<evidence type="ECO:0000313" key="3">
    <source>
        <dbReference type="Proteomes" id="UP001226691"/>
    </source>
</evidence>
<gene>
    <name evidence="2" type="ORF">QE412_002229</name>
</gene>
<dbReference type="EMBL" id="JAUTBF010000001">
    <property type="protein sequence ID" value="MDQ1123656.1"/>
    <property type="molecule type" value="Genomic_DNA"/>
</dbReference>
<reference evidence="2 3" key="1">
    <citation type="submission" date="2023-07" db="EMBL/GenBank/DDBJ databases">
        <title>Functional and genomic diversity of the sorghum phyllosphere microbiome.</title>
        <authorList>
            <person name="Shade A."/>
        </authorList>
    </citation>
    <scope>NUCLEOTIDE SEQUENCE [LARGE SCALE GENOMIC DNA]</scope>
    <source>
        <strain evidence="2 3">SORGH_AS_1207</strain>
    </source>
</reference>
<dbReference type="Proteomes" id="UP001226691">
    <property type="component" value="Unassembled WGS sequence"/>
</dbReference>
<name>A0ABU0TVG5_MICTR</name>
<feature type="transmembrane region" description="Helical" evidence="1">
    <location>
        <begin position="34"/>
        <end position="54"/>
    </location>
</feature>
<evidence type="ECO:0000256" key="1">
    <source>
        <dbReference type="SAM" id="Phobius"/>
    </source>
</evidence>
<proteinExistence type="predicted"/>
<protein>
    <submittedName>
        <fullName evidence="2">Uncharacterized protein</fullName>
    </submittedName>
</protein>
<keyword evidence="1" id="KW-1133">Transmembrane helix</keyword>
<keyword evidence="1" id="KW-0472">Membrane</keyword>
<comment type="caution">
    <text evidence="2">The sequence shown here is derived from an EMBL/GenBank/DDBJ whole genome shotgun (WGS) entry which is preliminary data.</text>
</comment>